<dbReference type="PROSITE" id="PS51375">
    <property type="entry name" value="PPR"/>
    <property type="match status" value="1"/>
</dbReference>
<evidence type="ECO:0008006" key="4">
    <source>
        <dbReference type="Google" id="ProtNLM"/>
    </source>
</evidence>
<proteinExistence type="predicted"/>
<dbReference type="GO" id="GO:0005634">
    <property type="term" value="C:nucleus"/>
    <property type="evidence" value="ECO:0007669"/>
    <property type="project" value="TreeGrafter"/>
</dbReference>
<name>A0AAV5UTW0_9BILA</name>
<sequence length="1020" mass="116861">RSEEMRRACRVALQLRLCSNAAGPSRSIAEKSRSTVAVTLSPQDEKLIQRGEFYGVASTKKREQKTNSPEWALSRLHEFLHRNYRVSPEIVMVDLLLRLENEDEALISLLRRSPDRWIPMAIQCCGRALSTIQIENRRTIAKRMWSQIEKTNLPISIDSFNARLRVKMENDEKWNPSETLKEIEDERGLVPNQETFHLLLEKFAQTGNADQCNKLFYEMARRGLSPSDAIAQSHLVYASEVRGYNKKVDSMIEQSSSKFGPEGEALCLGAACVAAAAGGRIDRLRELLRRSVDDRLTLRIPIESVFEVIWKLSEKSADKETNHDVVIEEILSRCQHPPGFFKFLYREIERHISSSHFRTSIILLEETMRVGQALKNQERILFADQMVGRMCRAMVRSETDRETMKEIANRMEATLNLRSRFVHDELLMSALTLKKCDSDDRIDSLSSLIAYVDPTRERPHIVLPILAASSNLDDRLKVLYRSSSLGYSNLDELDGKLMAEYILQPLYKRSSYLARQRMRSTTLSTIEDCARILHSFGLVRPALWRILHSWWKQRKEEEREISIAMRVKPHSEEINTWLRSEYSSIFVDRARESPPVVPLTKKRLDAAIEKGDSSSILSLLSSYGWPEEVDLAEAAPRILNLLVKNESSVNIMKWLNALSTEAGYRQLEGGEQSTTSLKSNHLLRIVRQRADEKRMGVKAIIEMCYELKRLFPHAVANFDSFLNNVGETHKLFSYCVFGRQGSILSPEGIEEVLELLRTLIKLELIQLHANETITPTIVSRIIARCGWNSGVAVWLRLQSSLSLPNGIIVLLGHFDGQGDTKKAVKNHQQIQYVLHKAASSMTPSRLHSLHAAVMCHNSSHSTEETKEYFKQHGSKMSPYDCLLAYRLMHAHYRHKISMNFATEFPSLCLTHTSLGEKKEDEGRAMLSTALKYCGTKRQGNLYGIMYELFARFGIEADEEEKRKVDEMMEEHQKLIDRWIFSPSEGLLQVSSDAEYIKENEWKKYVMKSVQKGGEMRESAV</sequence>
<dbReference type="Gene3D" id="1.25.40.10">
    <property type="entry name" value="Tetratricopeptide repeat domain"/>
    <property type="match status" value="1"/>
</dbReference>
<reference evidence="2" key="1">
    <citation type="submission" date="2023-10" db="EMBL/GenBank/DDBJ databases">
        <title>Genome assembly of Pristionchus species.</title>
        <authorList>
            <person name="Yoshida K."/>
            <person name="Sommer R.J."/>
        </authorList>
    </citation>
    <scope>NUCLEOTIDE SEQUENCE</scope>
    <source>
        <strain evidence="2">RS5133</strain>
    </source>
</reference>
<dbReference type="InterPro" id="IPR033490">
    <property type="entry name" value="LRP130"/>
</dbReference>
<feature type="repeat" description="PPR" evidence="1">
    <location>
        <begin position="192"/>
        <end position="226"/>
    </location>
</feature>
<evidence type="ECO:0000313" key="2">
    <source>
        <dbReference type="EMBL" id="GMT10007.1"/>
    </source>
</evidence>
<dbReference type="GO" id="GO:0003730">
    <property type="term" value="F:mRNA 3'-UTR binding"/>
    <property type="evidence" value="ECO:0007669"/>
    <property type="project" value="TreeGrafter"/>
</dbReference>
<protein>
    <recommendedName>
        <fullName evidence="4">Pentatricopeptide repeat-containing protein</fullName>
    </recommendedName>
</protein>
<feature type="non-terminal residue" evidence="2">
    <location>
        <position position="1"/>
    </location>
</feature>
<dbReference type="Proteomes" id="UP001432322">
    <property type="component" value="Unassembled WGS sequence"/>
</dbReference>
<keyword evidence="3" id="KW-1185">Reference proteome</keyword>
<dbReference type="PANTHER" id="PTHR46669:SF1">
    <property type="entry name" value="LEUCINE-RICH PPR MOTIF-CONTAINING PROTEIN, MITOCHONDRIAL"/>
    <property type="match status" value="1"/>
</dbReference>
<dbReference type="GO" id="GO:0070129">
    <property type="term" value="P:regulation of mitochondrial translation"/>
    <property type="evidence" value="ECO:0007669"/>
    <property type="project" value="TreeGrafter"/>
</dbReference>
<comment type="caution">
    <text evidence="2">The sequence shown here is derived from an EMBL/GenBank/DDBJ whole genome shotgun (WGS) entry which is preliminary data.</text>
</comment>
<dbReference type="GO" id="GO:0005739">
    <property type="term" value="C:mitochondrion"/>
    <property type="evidence" value="ECO:0007669"/>
    <property type="project" value="TreeGrafter"/>
</dbReference>
<dbReference type="PANTHER" id="PTHR46669">
    <property type="entry name" value="LEUCINE-RICH PPR MOTIF-CONTAINING PROTEIN, MITOCHONDRIAL"/>
    <property type="match status" value="1"/>
</dbReference>
<dbReference type="InterPro" id="IPR011990">
    <property type="entry name" value="TPR-like_helical_dom_sf"/>
</dbReference>
<dbReference type="AlphaFoldDB" id="A0AAV5UTW0"/>
<evidence type="ECO:0000313" key="3">
    <source>
        <dbReference type="Proteomes" id="UP001432322"/>
    </source>
</evidence>
<dbReference type="InterPro" id="IPR002885">
    <property type="entry name" value="PPR_rpt"/>
</dbReference>
<accession>A0AAV5UTW0</accession>
<dbReference type="EMBL" id="BTSY01000001">
    <property type="protein sequence ID" value="GMT10007.1"/>
    <property type="molecule type" value="Genomic_DNA"/>
</dbReference>
<evidence type="ECO:0000256" key="1">
    <source>
        <dbReference type="PROSITE-ProRule" id="PRU00708"/>
    </source>
</evidence>
<gene>
    <name evidence="2" type="ORF">PFISCL1PPCAC_1304</name>
</gene>
<organism evidence="2 3">
    <name type="scientific">Pristionchus fissidentatus</name>
    <dbReference type="NCBI Taxonomy" id="1538716"/>
    <lineage>
        <taxon>Eukaryota</taxon>
        <taxon>Metazoa</taxon>
        <taxon>Ecdysozoa</taxon>
        <taxon>Nematoda</taxon>
        <taxon>Chromadorea</taxon>
        <taxon>Rhabditida</taxon>
        <taxon>Rhabditina</taxon>
        <taxon>Diplogasteromorpha</taxon>
        <taxon>Diplogasteroidea</taxon>
        <taxon>Neodiplogasteridae</taxon>
        <taxon>Pristionchus</taxon>
    </lineage>
</organism>